<reference evidence="9" key="2">
    <citation type="submission" date="2025-08" db="UniProtKB">
        <authorList>
            <consortium name="Ensembl"/>
        </authorList>
    </citation>
    <scope>IDENTIFICATION</scope>
</reference>
<evidence type="ECO:0000313" key="9">
    <source>
        <dbReference type="Ensembl" id="ENSEEEP00000053618.1"/>
    </source>
</evidence>
<keyword evidence="4" id="KW-0732">Signal</keyword>
<comment type="subcellular location">
    <subcellularLocation>
        <location evidence="1">Secreted</location>
        <location evidence="1">Extracellular space</location>
        <location evidence="1">Extracellular matrix</location>
    </subcellularLocation>
</comment>
<evidence type="ECO:0000259" key="8">
    <source>
        <dbReference type="PROSITE" id="PS50234"/>
    </source>
</evidence>
<name>A0AAY5E9L9_ELEEL</name>
<dbReference type="GeneTree" id="ENSGT00940000156462"/>
<dbReference type="PANTHER" id="PTHR24020">
    <property type="entry name" value="COLLAGEN ALPHA"/>
    <property type="match status" value="1"/>
</dbReference>
<sequence>HRFSWKKIYDLEKSFSSTENSFFFNNFMCFLIEFDTAQRDIVFLLDGSDYTRDGFQTICQFVGRVVDKLSVGQSAEQVSVVQYSTHTQVHFLLNTHSSMQDVLRAIESLQHQGGSPLNTGAALEYVKKHVFTVSSGSRQLEGVPQILILVTGGRSQDDVRDPKMGVIPISIGTTNADTLELQTVSHQPNYFFITNFENLLTIKENVLALIKGASATPTPTTFLPGFGKSWYSLFLILHVTSIREHNLLGYALVALVQYNRNATANFYLNTYSNNNEVLNSVRSLKHKGGRPLNTGAALQFVRDYIFSPSFGGRHLEGVAQILYMFCGGRSNDDIRGVSQTLRKSDVKVFTIGTKNADTLELQTMSSTPIKSNWRRFLHKQIMHMLILIYIICRVFNKAY</sequence>
<dbReference type="InterPro" id="IPR050525">
    <property type="entry name" value="ECM_Assembly_Org"/>
</dbReference>
<evidence type="ECO:0000256" key="6">
    <source>
        <dbReference type="ARBA" id="ARBA00022889"/>
    </source>
</evidence>
<dbReference type="GO" id="GO:0005581">
    <property type="term" value="C:collagen trimer"/>
    <property type="evidence" value="ECO:0007669"/>
    <property type="project" value="UniProtKB-KW"/>
</dbReference>
<evidence type="ECO:0000256" key="5">
    <source>
        <dbReference type="ARBA" id="ARBA00022737"/>
    </source>
</evidence>
<dbReference type="InterPro" id="IPR036465">
    <property type="entry name" value="vWFA_dom_sf"/>
</dbReference>
<dbReference type="PRINTS" id="PR00453">
    <property type="entry name" value="VWFADOMAIN"/>
</dbReference>
<proteinExistence type="predicted"/>
<evidence type="ECO:0000256" key="2">
    <source>
        <dbReference type="ARBA" id="ARBA00022525"/>
    </source>
</evidence>
<dbReference type="Proteomes" id="UP000314983">
    <property type="component" value="Chromosome 2"/>
</dbReference>
<keyword evidence="3" id="KW-0272">Extracellular matrix</keyword>
<dbReference type="Pfam" id="PF00092">
    <property type="entry name" value="VWA"/>
    <property type="match status" value="2"/>
</dbReference>
<dbReference type="SMART" id="SM00327">
    <property type="entry name" value="VWA"/>
    <property type="match status" value="2"/>
</dbReference>
<dbReference type="Ensembl" id="ENSEEET00000058274.1">
    <property type="protein sequence ID" value="ENSEEEP00000053618.1"/>
    <property type="gene ID" value="ENSEEEG00000027845.1"/>
</dbReference>
<dbReference type="SUPFAM" id="SSF53300">
    <property type="entry name" value="vWA-like"/>
    <property type="match status" value="2"/>
</dbReference>
<dbReference type="AlphaFoldDB" id="A0AAY5E9L9"/>
<dbReference type="Gene3D" id="3.40.50.410">
    <property type="entry name" value="von Willebrand factor, type A domain"/>
    <property type="match status" value="2"/>
</dbReference>
<dbReference type="PROSITE" id="PS50234">
    <property type="entry name" value="VWFA"/>
    <property type="match status" value="2"/>
</dbReference>
<dbReference type="FunFam" id="3.40.50.410:FF:000003">
    <property type="entry name" value="Collagen type VI alpha 3 chain"/>
    <property type="match status" value="1"/>
</dbReference>
<keyword evidence="7" id="KW-0176">Collagen</keyword>
<dbReference type="GO" id="GO:0007155">
    <property type="term" value="P:cell adhesion"/>
    <property type="evidence" value="ECO:0007669"/>
    <property type="project" value="UniProtKB-KW"/>
</dbReference>
<evidence type="ECO:0000256" key="1">
    <source>
        <dbReference type="ARBA" id="ARBA00004498"/>
    </source>
</evidence>
<dbReference type="PANTHER" id="PTHR24020:SF13">
    <property type="entry name" value="COLLAGEN ALPHA-3(VI) CHAIN"/>
    <property type="match status" value="1"/>
</dbReference>
<evidence type="ECO:0000256" key="7">
    <source>
        <dbReference type="ARBA" id="ARBA00023119"/>
    </source>
</evidence>
<dbReference type="GO" id="GO:0005615">
    <property type="term" value="C:extracellular space"/>
    <property type="evidence" value="ECO:0007669"/>
    <property type="project" value="TreeGrafter"/>
</dbReference>
<keyword evidence="5" id="KW-0677">Repeat</keyword>
<organism evidence="9 10">
    <name type="scientific">Electrophorus electricus</name>
    <name type="common">Electric eel</name>
    <name type="synonym">Gymnotus electricus</name>
    <dbReference type="NCBI Taxonomy" id="8005"/>
    <lineage>
        <taxon>Eukaryota</taxon>
        <taxon>Metazoa</taxon>
        <taxon>Chordata</taxon>
        <taxon>Craniata</taxon>
        <taxon>Vertebrata</taxon>
        <taxon>Euteleostomi</taxon>
        <taxon>Actinopterygii</taxon>
        <taxon>Neopterygii</taxon>
        <taxon>Teleostei</taxon>
        <taxon>Ostariophysi</taxon>
        <taxon>Gymnotiformes</taxon>
        <taxon>Gymnotoidei</taxon>
        <taxon>Gymnotidae</taxon>
        <taxon>Electrophorus</taxon>
    </lineage>
</organism>
<accession>A0AAY5E9L9</accession>
<feature type="domain" description="VWFA" evidence="8">
    <location>
        <begin position="40"/>
        <end position="210"/>
    </location>
</feature>
<reference evidence="9 10" key="1">
    <citation type="submission" date="2020-05" db="EMBL/GenBank/DDBJ databases">
        <title>Electrophorus electricus (electric eel) genome, fEleEle1, primary haplotype.</title>
        <authorList>
            <person name="Myers G."/>
            <person name="Meyer A."/>
            <person name="Fedrigo O."/>
            <person name="Formenti G."/>
            <person name="Rhie A."/>
            <person name="Tracey A."/>
            <person name="Sims Y."/>
            <person name="Jarvis E.D."/>
        </authorList>
    </citation>
    <scope>NUCLEOTIDE SEQUENCE [LARGE SCALE GENOMIC DNA]</scope>
</reference>
<keyword evidence="10" id="KW-1185">Reference proteome</keyword>
<protein>
    <recommendedName>
        <fullName evidence="8">VWFA domain-containing protein</fullName>
    </recommendedName>
</protein>
<keyword evidence="6" id="KW-0130">Cell adhesion</keyword>
<evidence type="ECO:0000256" key="4">
    <source>
        <dbReference type="ARBA" id="ARBA00022729"/>
    </source>
</evidence>
<evidence type="ECO:0000256" key="3">
    <source>
        <dbReference type="ARBA" id="ARBA00022530"/>
    </source>
</evidence>
<reference evidence="9" key="3">
    <citation type="submission" date="2025-09" db="UniProtKB">
        <authorList>
            <consortium name="Ensembl"/>
        </authorList>
    </citation>
    <scope>IDENTIFICATION</scope>
</reference>
<evidence type="ECO:0000313" key="10">
    <source>
        <dbReference type="Proteomes" id="UP000314983"/>
    </source>
</evidence>
<feature type="domain" description="VWFA" evidence="8">
    <location>
        <begin position="205"/>
        <end position="394"/>
    </location>
</feature>
<dbReference type="InterPro" id="IPR002035">
    <property type="entry name" value="VWF_A"/>
</dbReference>
<keyword evidence="2" id="KW-0964">Secreted</keyword>